<evidence type="ECO:0000313" key="2">
    <source>
        <dbReference type="EMBL" id="OUN02541.1"/>
    </source>
</evidence>
<gene>
    <name evidence="2" type="ORF">B5G41_10840</name>
</gene>
<dbReference type="RefSeq" id="WP_087402893.1">
    <property type="nucleotide sequence ID" value="NZ_NFHB01000007.1"/>
</dbReference>
<dbReference type="Gene3D" id="2.40.70.10">
    <property type="entry name" value="Acid Proteases"/>
    <property type="match status" value="1"/>
</dbReference>
<accession>A0A1Y3QS79</accession>
<dbReference type="EMBL" id="NFHB01000007">
    <property type="protein sequence ID" value="OUN02541.1"/>
    <property type="molecule type" value="Genomic_DNA"/>
</dbReference>
<dbReference type="Pfam" id="PF13650">
    <property type="entry name" value="Asp_protease_2"/>
    <property type="match status" value="1"/>
</dbReference>
<protein>
    <recommendedName>
        <fullName evidence="4">Aspartyl protease</fullName>
    </recommendedName>
</protein>
<feature type="signal peptide" evidence="1">
    <location>
        <begin position="1"/>
        <end position="22"/>
    </location>
</feature>
<dbReference type="Proteomes" id="UP000195772">
    <property type="component" value="Unassembled WGS sequence"/>
</dbReference>
<name>A0A1Y3QS79_9BACT</name>
<sequence length="435" mass="48303">MIRKIFGLLIFPILGASVHTYAQEEYDQQIFQYINQEKWFDAKSLYDTHDDDLSEVIRLISGAFLGAYFNRPAEGVAAIEELLAKYGGQLGGQAVMYRMLMAKNLAPLRAYAKMDSVFTYMLAYDAPYLDDQARKGIASGLEQCRKIARLPRMEVIDRSREGSPGTVGMELEDGLFFLDAGYCGKSVKTLLDIGAEYTSIDQSLADELGVRIFQDSLRMSPASYMKLGILDSLQIGSITLKNEICCVFPDGLAARDRETAADSGITRIRAMLGISTLRKLSALTVDVEHGTITFDTGKQPQTGIANFMLKDNIPYLWLELNGIPAMMHWDTGMNAKPRLSGRFYAEHASSLPELGSVRKGSEITAAGAAEYSYHTLGGICAKIGSREVILPEMRVVFDTEDMHTAEVTGYDGQMNNIVDIRRIRIDFENMCVTME</sequence>
<proteinExistence type="predicted"/>
<evidence type="ECO:0008006" key="4">
    <source>
        <dbReference type="Google" id="ProtNLM"/>
    </source>
</evidence>
<comment type="caution">
    <text evidence="2">The sequence shown here is derived from an EMBL/GenBank/DDBJ whole genome shotgun (WGS) entry which is preliminary data.</text>
</comment>
<keyword evidence="1" id="KW-0732">Signal</keyword>
<organism evidence="2 3">
    <name type="scientific">Alistipes onderdonkii</name>
    <dbReference type="NCBI Taxonomy" id="328813"/>
    <lineage>
        <taxon>Bacteria</taxon>
        <taxon>Pseudomonadati</taxon>
        <taxon>Bacteroidota</taxon>
        <taxon>Bacteroidia</taxon>
        <taxon>Bacteroidales</taxon>
        <taxon>Rikenellaceae</taxon>
        <taxon>Alistipes</taxon>
    </lineage>
</organism>
<reference evidence="3" key="1">
    <citation type="submission" date="2017-04" db="EMBL/GenBank/DDBJ databases">
        <title>Function of individual gut microbiota members based on whole genome sequencing of pure cultures obtained from chicken caecum.</title>
        <authorList>
            <person name="Medvecky M."/>
            <person name="Cejkova D."/>
            <person name="Polansky O."/>
            <person name="Karasova D."/>
            <person name="Kubasova T."/>
            <person name="Cizek A."/>
            <person name="Rychlik I."/>
        </authorList>
    </citation>
    <scope>NUCLEOTIDE SEQUENCE [LARGE SCALE GENOMIC DNA]</scope>
    <source>
        <strain evidence="3">An90</strain>
    </source>
</reference>
<dbReference type="InterPro" id="IPR021109">
    <property type="entry name" value="Peptidase_aspartic_dom_sf"/>
</dbReference>
<evidence type="ECO:0000256" key="1">
    <source>
        <dbReference type="SAM" id="SignalP"/>
    </source>
</evidence>
<evidence type="ECO:0000313" key="3">
    <source>
        <dbReference type="Proteomes" id="UP000195772"/>
    </source>
</evidence>
<dbReference type="OrthoDB" id="1000012at2"/>
<dbReference type="AlphaFoldDB" id="A0A1Y3QS79"/>
<feature type="chain" id="PRO_5011007859" description="Aspartyl protease" evidence="1">
    <location>
        <begin position="23"/>
        <end position="435"/>
    </location>
</feature>